<dbReference type="Gene3D" id="2.40.10.10">
    <property type="entry name" value="Trypsin-like serine proteases"/>
    <property type="match status" value="2"/>
</dbReference>
<name>A0ABT0JVD0_9ACTN</name>
<evidence type="ECO:0008006" key="5">
    <source>
        <dbReference type="Google" id="ProtNLM"/>
    </source>
</evidence>
<keyword evidence="4" id="KW-1185">Reference proteome</keyword>
<proteinExistence type="predicted"/>
<feature type="compositionally biased region" description="Low complexity" evidence="2">
    <location>
        <begin position="13"/>
        <end position="23"/>
    </location>
</feature>
<dbReference type="EMBL" id="JALKFT010000005">
    <property type="protein sequence ID" value="MCK9875504.1"/>
    <property type="molecule type" value="Genomic_DNA"/>
</dbReference>
<feature type="compositionally biased region" description="Low complexity" evidence="2">
    <location>
        <begin position="63"/>
        <end position="74"/>
    </location>
</feature>
<accession>A0ABT0JVD0</accession>
<evidence type="ECO:0000256" key="1">
    <source>
        <dbReference type="ARBA" id="ARBA00022729"/>
    </source>
</evidence>
<reference evidence="3 4" key="1">
    <citation type="submission" date="2022-04" db="EMBL/GenBank/DDBJ databases">
        <title>Genome diversity in the genus Frankia.</title>
        <authorList>
            <person name="Carlos-Shanley C."/>
            <person name="Hahn D."/>
        </authorList>
    </citation>
    <scope>NUCLEOTIDE SEQUENCE [LARGE SCALE GENOMIC DNA]</scope>
    <source>
        <strain evidence="3 4">Ag45/Mut15</strain>
    </source>
</reference>
<comment type="caution">
    <text evidence="3">The sequence shown here is derived from an EMBL/GenBank/DDBJ whole genome shotgun (WGS) entry which is preliminary data.</text>
</comment>
<dbReference type="PANTHER" id="PTHR15462:SF19">
    <property type="entry name" value="PEPTIDASE S1 DOMAIN-CONTAINING PROTEIN"/>
    <property type="match status" value="1"/>
</dbReference>
<gene>
    <name evidence="3" type="ORF">MXD59_06905</name>
</gene>
<dbReference type="InterPro" id="IPR043504">
    <property type="entry name" value="Peptidase_S1_PA_chymotrypsin"/>
</dbReference>
<organism evidence="3 4">
    <name type="scientific">Frankia umida</name>
    <dbReference type="NCBI Taxonomy" id="573489"/>
    <lineage>
        <taxon>Bacteria</taxon>
        <taxon>Bacillati</taxon>
        <taxon>Actinomycetota</taxon>
        <taxon>Actinomycetes</taxon>
        <taxon>Frankiales</taxon>
        <taxon>Frankiaceae</taxon>
        <taxon>Frankia</taxon>
    </lineage>
</organism>
<evidence type="ECO:0000313" key="3">
    <source>
        <dbReference type="EMBL" id="MCK9875504.1"/>
    </source>
</evidence>
<protein>
    <recommendedName>
        <fullName evidence="5">Peptidase</fullName>
    </recommendedName>
</protein>
<dbReference type="PANTHER" id="PTHR15462">
    <property type="entry name" value="SERINE PROTEASE"/>
    <property type="match status" value="1"/>
</dbReference>
<dbReference type="Proteomes" id="UP001201873">
    <property type="component" value="Unassembled WGS sequence"/>
</dbReference>
<feature type="region of interest" description="Disordered" evidence="2">
    <location>
        <begin position="1"/>
        <end position="74"/>
    </location>
</feature>
<dbReference type="InterPro" id="IPR050966">
    <property type="entry name" value="Glutamyl_endopeptidase"/>
</dbReference>
<evidence type="ECO:0000313" key="4">
    <source>
        <dbReference type="Proteomes" id="UP001201873"/>
    </source>
</evidence>
<dbReference type="InterPro" id="IPR009003">
    <property type="entry name" value="Peptidase_S1_PA"/>
</dbReference>
<keyword evidence="1" id="KW-0732">Signal</keyword>
<feature type="compositionally biased region" description="Gly residues" evidence="2">
    <location>
        <begin position="53"/>
        <end position="62"/>
    </location>
</feature>
<evidence type="ECO:0000256" key="2">
    <source>
        <dbReference type="SAM" id="MobiDB-lite"/>
    </source>
</evidence>
<sequence length="291" mass="31103">MAQFWTPERLRNAKPADLPAADPAKVREPGPAVAAGPTGRVQPQKAPPAARGESGGGSGPGFGATAAPWYGSTTSPPATTSGRVFFTNSSGVGYSCSGSTVNSDGKNLVFTAGHCVNPGNGGQWHSNWVFIPRYNNGNAPYGVWSARQLWSWTSWTQSGNRAYDFGAAVLNTNGSGQRVVNVVGGQGIEWNYPLVQFIYQFGYPVNTPFNGGSLQYCTGNTFNDGGFVGINCNMTEGASGGPWLDEFGGTYGYLDSVNSWVFWNANGVRYKWNGPYFGNEVRDLYNTIKNL</sequence>
<dbReference type="SUPFAM" id="SSF50494">
    <property type="entry name" value="Trypsin-like serine proteases"/>
    <property type="match status" value="1"/>
</dbReference>
<dbReference type="RefSeq" id="WP_248823945.1">
    <property type="nucleotide sequence ID" value="NZ_JALKFT010000005.1"/>
</dbReference>